<dbReference type="EMBL" id="CP069041">
    <property type="protein sequence ID" value="QRD05603.1"/>
    <property type="molecule type" value="Genomic_DNA"/>
</dbReference>
<name>A0A7U2I9A3_PHANO</name>
<dbReference type="Proteomes" id="UP000663193">
    <property type="component" value="Chromosome 19"/>
</dbReference>
<dbReference type="VEuPathDB" id="FungiDB:JI435_422550"/>
<proteinExistence type="predicted"/>
<organism evidence="2 3">
    <name type="scientific">Phaeosphaeria nodorum (strain SN15 / ATCC MYA-4574 / FGSC 10173)</name>
    <name type="common">Glume blotch fungus</name>
    <name type="synonym">Parastagonospora nodorum</name>
    <dbReference type="NCBI Taxonomy" id="321614"/>
    <lineage>
        <taxon>Eukaryota</taxon>
        <taxon>Fungi</taxon>
        <taxon>Dikarya</taxon>
        <taxon>Ascomycota</taxon>
        <taxon>Pezizomycotina</taxon>
        <taxon>Dothideomycetes</taxon>
        <taxon>Pleosporomycetidae</taxon>
        <taxon>Pleosporales</taxon>
        <taxon>Pleosporineae</taxon>
        <taxon>Phaeosphaeriaceae</taxon>
        <taxon>Parastagonospora</taxon>
    </lineage>
</organism>
<evidence type="ECO:0000313" key="2">
    <source>
        <dbReference type="EMBL" id="QRD05603.1"/>
    </source>
</evidence>
<dbReference type="AlphaFoldDB" id="A0A7U2I9A3"/>
<sequence length="92" mass="10464">MVILYFSFRSFYSEIPPSSCSMNHYHVAQCNTSIALPHSFPQTQHNVMSYPAACLNSFQTRIRCLGHVQGHPSTPRLPNRYSLRSPPPKKIS</sequence>
<evidence type="ECO:0000313" key="3">
    <source>
        <dbReference type="Proteomes" id="UP000663193"/>
    </source>
</evidence>
<evidence type="ECO:0000256" key="1">
    <source>
        <dbReference type="SAM" id="MobiDB-lite"/>
    </source>
</evidence>
<gene>
    <name evidence="2" type="ORF">JI435_422550</name>
</gene>
<feature type="region of interest" description="Disordered" evidence="1">
    <location>
        <begin position="69"/>
        <end position="92"/>
    </location>
</feature>
<accession>A0A7U2I9A3</accession>
<protein>
    <submittedName>
        <fullName evidence="2">Uncharacterized protein</fullName>
    </submittedName>
</protein>
<keyword evidence="3" id="KW-1185">Reference proteome</keyword>
<reference evidence="3" key="1">
    <citation type="journal article" date="2021" name="BMC Genomics">
        <title>Chromosome-level genome assembly and manually-curated proteome of model necrotroph Parastagonospora nodorum Sn15 reveals a genome-wide trove of candidate effector homologs, and redundancy of virulence-related functions within an accessory chromosome.</title>
        <authorList>
            <person name="Bertazzoni S."/>
            <person name="Jones D.A.B."/>
            <person name="Phan H.T."/>
            <person name="Tan K.-C."/>
            <person name="Hane J.K."/>
        </authorList>
    </citation>
    <scope>NUCLEOTIDE SEQUENCE [LARGE SCALE GENOMIC DNA]</scope>
    <source>
        <strain evidence="3">SN15 / ATCC MYA-4574 / FGSC 10173)</strain>
    </source>
</reference>